<dbReference type="InterPro" id="IPR001849">
    <property type="entry name" value="PH_domain"/>
</dbReference>
<gene>
    <name evidence="4" type="ORF">RFI_02191</name>
</gene>
<dbReference type="SUPFAM" id="SSF47769">
    <property type="entry name" value="SAM/Pointed domain"/>
    <property type="match status" value="1"/>
</dbReference>
<dbReference type="CDD" id="cd00821">
    <property type="entry name" value="PH"/>
    <property type="match status" value="1"/>
</dbReference>
<dbReference type="SUPFAM" id="SSF50729">
    <property type="entry name" value="PH domain-like"/>
    <property type="match status" value="1"/>
</dbReference>
<evidence type="ECO:0000313" key="5">
    <source>
        <dbReference type="Proteomes" id="UP000023152"/>
    </source>
</evidence>
<feature type="region of interest" description="Disordered" evidence="1">
    <location>
        <begin position="350"/>
        <end position="427"/>
    </location>
</feature>
<sequence>MLERKYQDNIQTLELLKKSKPLREWSCQDVAVWLEQYQDGMFSHYIPNFTAHQIDGCQLMNLTDQEKLRNIVETNHHLTTLVIAIQSLKKQVEKQQQQNGSNKCEQPLLKPGKGPVVRRTQSLAFIQIDGRMNEKSKRVYPSHVKKASEFNKGDEMDQCSPMPDQSMTNTLRTESTVNEYSTKRYRHRRTNESDGSFTFIQKLSSSWSQQRQAKENHSLAKHIWKQHACYRMWEKQLKPSQPKHSEKEHSFSLYVDLWSACGGGKKEAGGVSPVASEKNTNKKMESEIVLSGWLHKRGNLVSTKFQHRWFALTQDGHLFYFKERPFSAKDVPIGVIELRAMLQEAQYCLNTKDDDDDDDNSNTNDTDNDNDNDMEHDDNASSYTKDNIDDRKTETKFIRDGSEPQPKGDKKNSHGEAKTPNGVNHEGEEYPHQFVLRCLYRSWYLAAPTTELYVKWMTSINRIFHQISGKASPAVSLHEDKTKDLHLLSYNRYFTPSPNNSPFPLKHEHTSLEKTIPTPTSTSISTPSPIHEQEFSNQKHLQKSNQGTK</sequence>
<proteinExistence type="predicted"/>
<evidence type="ECO:0000256" key="1">
    <source>
        <dbReference type="SAM" id="MobiDB-lite"/>
    </source>
</evidence>
<dbReference type="SMART" id="SM00233">
    <property type="entry name" value="PH"/>
    <property type="match status" value="1"/>
</dbReference>
<comment type="caution">
    <text evidence="4">The sequence shown here is derived from an EMBL/GenBank/DDBJ whole genome shotgun (WGS) entry which is preliminary data.</text>
</comment>
<dbReference type="Gene3D" id="2.30.29.30">
    <property type="entry name" value="Pleckstrin-homology domain (PH domain)/Phosphotyrosine-binding domain (PTB)"/>
    <property type="match status" value="1"/>
</dbReference>
<accession>X6PB82</accession>
<organism evidence="4 5">
    <name type="scientific">Reticulomyxa filosa</name>
    <dbReference type="NCBI Taxonomy" id="46433"/>
    <lineage>
        <taxon>Eukaryota</taxon>
        <taxon>Sar</taxon>
        <taxon>Rhizaria</taxon>
        <taxon>Retaria</taxon>
        <taxon>Foraminifera</taxon>
        <taxon>Monothalamids</taxon>
        <taxon>Reticulomyxidae</taxon>
        <taxon>Reticulomyxa</taxon>
    </lineage>
</organism>
<dbReference type="PROSITE" id="PS50105">
    <property type="entry name" value="SAM_DOMAIN"/>
    <property type="match status" value="1"/>
</dbReference>
<dbReference type="AlphaFoldDB" id="X6PB82"/>
<keyword evidence="5" id="KW-1185">Reference proteome</keyword>
<feature type="compositionally biased region" description="Acidic residues" evidence="1">
    <location>
        <begin position="353"/>
        <end position="376"/>
    </location>
</feature>
<feature type="compositionally biased region" description="Low complexity" evidence="1">
    <location>
        <begin position="515"/>
        <end position="530"/>
    </location>
</feature>
<feature type="domain" description="PH" evidence="2">
    <location>
        <begin position="287"/>
        <end position="465"/>
    </location>
</feature>
<dbReference type="PROSITE" id="PS50003">
    <property type="entry name" value="PH_DOMAIN"/>
    <property type="match status" value="1"/>
</dbReference>
<feature type="compositionally biased region" description="Polar residues" evidence="1">
    <location>
        <begin position="535"/>
        <end position="549"/>
    </location>
</feature>
<dbReference type="OrthoDB" id="445896at2759"/>
<feature type="region of interest" description="Disordered" evidence="1">
    <location>
        <begin position="512"/>
        <end position="549"/>
    </location>
</feature>
<dbReference type="InterPro" id="IPR011993">
    <property type="entry name" value="PH-like_dom_sf"/>
</dbReference>
<dbReference type="EMBL" id="ASPP01002161">
    <property type="protein sequence ID" value="ETO34897.1"/>
    <property type="molecule type" value="Genomic_DNA"/>
</dbReference>
<dbReference type="Pfam" id="PF00169">
    <property type="entry name" value="PH"/>
    <property type="match status" value="1"/>
</dbReference>
<feature type="compositionally biased region" description="Polar residues" evidence="1">
    <location>
        <begin position="94"/>
        <end position="104"/>
    </location>
</feature>
<feature type="region of interest" description="Disordered" evidence="1">
    <location>
        <begin position="94"/>
        <end position="115"/>
    </location>
</feature>
<dbReference type="InterPro" id="IPR013761">
    <property type="entry name" value="SAM/pointed_sf"/>
</dbReference>
<protein>
    <recommendedName>
        <fullName evidence="6">SAM domain-containing protein</fullName>
    </recommendedName>
</protein>
<dbReference type="Proteomes" id="UP000023152">
    <property type="component" value="Unassembled WGS sequence"/>
</dbReference>
<dbReference type="Pfam" id="PF00536">
    <property type="entry name" value="SAM_1"/>
    <property type="match status" value="1"/>
</dbReference>
<evidence type="ECO:0008006" key="6">
    <source>
        <dbReference type="Google" id="ProtNLM"/>
    </source>
</evidence>
<dbReference type="InterPro" id="IPR001660">
    <property type="entry name" value="SAM"/>
</dbReference>
<evidence type="ECO:0000259" key="2">
    <source>
        <dbReference type="PROSITE" id="PS50003"/>
    </source>
</evidence>
<evidence type="ECO:0000259" key="3">
    <source>
        <dbReference type="PROSITE" id="PS50105"/>
    </source>
</evidence>
<name>X6PB82_RETFI</name>
<dbReference type="SMART" id="SM00454">
    <property type="entry name" value="SAM"/>
    <property type="match status" value="1"/>
</dbReference>
<reference evidence="4 5" key="1">
    <citation type="journal article" date="2013" name="Curr. Biol.">
        <title>The Genome of the Foraminiferan Reticulomyxa filosa.</title>
        <authorList>
            <person name="Glockner G."/>
            <person name="Hulsmann N."/>
            <person name="Schleicher M."/>
            <person name="Noegel A.A."/>
            <person name="Eichinger L."/>
            <person name="Gallinger C."/>
            <person name="Pawlowski J."/>
            <person name="Sierra R."/>
            <person name="Euteneuer U."/>
            <person name="Pillet L."/>
            <person name="Moustafa A."/>
            <person name="Platzer M."/>
            <person name="Groth M."/>
            <person name="Szafranski K."/>
            <person name="Schliwa M."/>
        </authorList>
    </citation>
    <scope>NUCLEOTIDE SEQUENCE [LARGE SCALE GENOMIC DNA]</scope>
</reference>
<feature type="compositionally biased region" description="Basic and acidic residues" evidence="1">
    <location>
        <begin position="386"/>
        <end position="417"/>
    </location>
</feature>
<evidence type="ECO:0000313" key="4">
    <source>
        <dbReference type="EMBL" id="ETO34897.1"/>
    </source>
</evidence>
<feature type="domain" description="SAM" evidence="3">
    <location>
        <begin position="25"/>
        <end position="91"/>
    </location>
</feature>
<dbReference type="Gene3D" id="1.10.150.50">
    <property type="entry name" value="Transcription Factor, Ets-1"/>
    <property type="match status" value="1"/>
</dbReference>